<dbReference type="Proteomes" id="UP001381693">
    <property type="component" value="Unassembled WGS sequence"/>
</dbReference>
<gene>
    <name evidence="1" type="ORF">SK128_020645</name>
</gene>
<dbReference type="EMBL" id="JAXCGZ010020872">
    <property type="protein sequence ID" value="KAK7065136.1"/>
    <property type="molecule type" value="Genomic_DNA"/>
</dbReference>
<feature type="non-terminal residue" evidence="1">
    <location>
        <position position="72"/>
    </location>
</feature>
<dbReference type="AlphaFoldDB" id="A0AAN8ZR51"/>
<evidence type="ECO:0000313" key="1">
    <source>
        <dbReference type="EMBL" id="KAK7065136.1"/>
    </source>
</evidence>
<reference evidence="1 2" key="1">
    <citation type="submission" date="2023-11" db="EMBL/GenBank/DDBJ databases">
        <title>Halocaridina rubra genome assembly.</title>
        <authorList>
            <person name="Smith C."/>
        </authorList>
    </citation>
    <scope>NUCLEOTIDE SEQUENCE [LARGE SCALE GENOMIC DNA]</scope>
    <source>
        <strain evidence="1">EP-1</strain>
        <tissue evidence="1">Whole</tissue>
    </source>
</reference>
<evidence type="ECO:0000313" key="2">
    <source>
        <dbReference type="Proteomes" id="UP001381693"/>
    </source>
</evidence>
<keyword evidence="2" id="KW-1185">Reference proteome</keyword>
<proteinExistence type="predicted"/>
<protein>
    <submittedName>
        <fullName evidence="1">Uncharacterized protein</fullName>
    </submittedName>
</protein>
<accession>A0AAN8ZR51</accession>
<sequence length="72" mass="8080">MTAAFAKEGADVSPRRKYDRWYCGRKRKLFSGDSALLWRERVGVGNSSRGGFMGWGWGCVWVCRMNGSDGAK</sequence>
<name>A0AAN8ZR51_HALRR</name>
<comment type="caution">
    <text evidence="1">The sequence shown here is derived from an EMBL/GenBank/DDBJ whole genome shotgun (WGS) entry which is preliminary data.</text>
</comment>
<organism evidence="1 2">
    <name type="scientific">Halocaridina rubra</name>
    <name type="common">Hawaiian red shrimp</name>
    <dbReference type="NCBI Taxonomy" id="373956"/>
    <lineage>
        <taxon>Eukaryota</taxon>
        <taxon>Metazoa</taxon>
        <taxon>Ecdysozoa</taxon>
        <taxon>Arthropoda</taxon>
        <taxon>Crustacea</taxon>
        <taxon>Multicrustacea</taxon>
        <taxon>Malacostraca</taxon>
        <taxon>Eumalacostraca</taxon>
        <taxon>Eucarida</taxon>
        <taxon>Decapoda</taxon>
        <taxon>Pleocyemata</taxon>
        <taxon>Caridea</taxon>
        <taxon>Atyoidea</taxon>
        <taxon>Atyidae</taxon>
        <taxon>Halocaridina</taxon>
    </lineage>
</organism>